<organism evidence="3 4">
    <name type="scientific">Tribonema minus</name>
    <dbReference type="NCBI Taxonomy" id="303371"/>
    <lineage>
        <taxon>Eukaryota</taxon>
        <taxon>Sar</taxon>
        <taxon>Stramenopiles</taxon>
        <taxon>Ochrophyta</taxon>
        <taxon>PX clade</taxon>
        <taxon>Xanthophyceae</taxon>
        <taxon>Tribonematales</taxon>
        <taxon>Tribonemataceae</taxon>
        <taxon>Tribonema</taxon>
    </lineage>
</organism>
<accession>A0A835ZCC7</accession>
<protein>
    <submittedName>
        <fullName evidence="3">Uncharacterized protein</fullName>
    </submittedName>
</protein>
<keyword evidence="2" id="KW-0732">Signal</keyword>
<evidence type="ECO:0000313" key="3">
    <source>
        <dbReference type="EMBL" id="KAG5190411.1"/>
    </source>
</evidence>
<feature type="signal peptide" evidence="2">
    <location>
        <begin position="1"/>
        <end position="21"/>
    </location>
</feature>
<dbReference type="EMBL" id="JAFCMP010000035">
    <property type="protein sequence ID" value="KAG5190411.1"/>
    <property type="molecule type" value="Genomic_DNA"/>
</dbReference>
<evidence type="ECO:0000313" key="4">
    <source>
        <dbReference type="Proteomes" id="UP000664859"/>
    </source>
</evidence>
<feature type="region of interest" description="Disordered" evidence="1">
    <location>
        <begin position="104"/>
        <end position="153"/>
    </location>
</feature>
<feature type="chain" id="PRO_5033066479" evidence="2">
    <location>
        <begin position="22"/>
        <end position="554"/>
    </location>
</feature>
<feature type="compositionally biased region" description="Low complexity" evidence="1">
    <location>
        <begin position="119"/>
        <end position="133"/>
    </location>
</feature>
<proteinExistence type="predicted"/>
<reference evidence="3" key="1">
    <citation type="submission" date="2021-02" db="EMBL/GenBank/DDBJ databases">
        <title>First Annotated Genome of the Yellow-green Alga Tribonema minus.</title>
        <authorList>
            <person name="Mahan K.M."/>
        </authorList>
    </citation>
    <scope>NUCLEOTIDE SEQUENCE</scope>
    <source>
        <strain evidence="3">UTEX B ZZ1240</strain>
    </source>
</reference>
<keyword evidence="4" id="KW-1185">Reference proteome</keyword>
<name>A0A835ZCC7_9STRA</name>
<comment type="caution">
    <text evidence="3">The sequence shown here is derived from an EMBL/GenBank/DDBJ whole genome shotgun (WGS) entry which is preliminary data.</text>
</comment>
<evidence type="ECO:0000256" key="1">
    <source>
        <dbReference type="SAM" id="MobiDB-lite"/>
    </source>
</evidence>
<dbReference type="AlphaFoldDB" id="A0A835ZCC7"/>
<gene>
    <name evidence="3" type="ORF">JKP88DRAFT_243106</name>
</gene>
<dbReference type="Proteomes" id="UP000664859">
    <property type="component" value="Unassembled WGS sequence"/>
</dbReference>
<sequence>MRSSIASAAVMLHITSVLVNGDFMGQTLASIADAAVAYQEAEISGPSLPAESTPMLVLRDLLKGTQVQPAIAGDKAKATSFFDDTRTLLAGLGFRLPGSADTSRTLMEVDPAPSPAPSPGSSTPAPSAAGSTPGPTPSVTPAPTPAPSTTSSWSYTWDDTMCQDFPEAEKANACCKDGDGDSATVFSMSGFDTEAFNTCYQPIGADTDKAGVTVTMFVGQSDDTDIVALFMQNLDIDAGAGTVIAEAWMFTNNATDSAYLCVSQTASNQVSPPIGAVNGCFKIESTDHNTSSDVFNGATMLLLNAVPLNTKDITSACGCAATAGEASIFAAAQPKALVGGQCTATAQNSTACCVDAKQKQSVYFSIQGLDIPELNACYGFMSASHDEVTHDVGATFMAPAGNNRVASATFIGSAPLSGRSPSDIWVFMLTTPGAGHDANATQDAYVCIDVDSTGGLIPPAGAESTLCYYLDAAAMATLENTSTSNSPFANVALSDWQQYATNSATVTASCGCGARATEAAQFVKGSGLAASAAAIGGKVAVLLGAAISGALMAL</sequence>
<evidence type="ECO:0000256" key="2">
    <source>
        <dbReference type="SAM" id="SignalP"/>
    </source>
</evidence>
<feature type="compositionally biased region" description="Pro residues" evidence="1">
    <location>
        <begin position="134"/>
        <end position="146"/>
    </location>
</feature>